<feature type="domain" description="PepSY" evidence="2">
    <location>
        <begin position="24"/>
        <end position="104"/>
    </location>
</feature>
<keyword evidence="4" id="KW-1185">Reference proteome</keyword>
<name>A0A840CBH5_9HYPH</name>
<proteinExistence type="predicted"/>
<reference evidence="3 4" key="1">
    <citation type="submission" date="2020-08" db="EMBL/GenBank/DDBJ databases">
        <title>Genomic Encyclopedia of Type Strains, Phase IV (KMG-IV): sequencing the most valuable type-strain genomes for metagenomic binning, comparative biology and taxonomic classification.</title>
        <authorList>
            <person name="Goeker M."/>
        </authorList>
    </citation>
    <scope>NUCLEOTIDE SEQUENCE [LARGE SCALE GENOMIC DNA]</scope>
    <source>
        <strain evidence="3 4">DSM 103737</strain>
    </source>
</reference>
<dbReference type="AlphaFoldDB" id="A0A840CBH5"/>
<accession>A0A840CBH5</accession>
<sequence>MNEADDVLAPVAGPRRARRAAGLLTALAALTLASGVALAQGYYAPEVYDEPLSPREVVRSVRSEGFAQISRPRLTRGFYVVEGTDVNGWRMRLFVDAYSGAIVNARPLRSTIMAEEPYRPYSPDRFGGEIGVEIDTGRGTTIYAPVPLRQRQPSMAALPPPRPSDQELGLRAPLPPSRGDVRLPETSGQADAAGEAEERPSVVLAPPEVPPVPPAGDVIGNDGDEIGGPASGEEILPSAPF</sequence>
<comment type="caution">
    <text evidence="3">The sequence shown here is derived from an EMBL/GenBank/DDBJ whole genome shotgun (WGS) entry which is preliminary data.</text>
</comment>
<dbReference type="InterPro" id="IPR025711">
    <property type="entry name" value="PepSY"/>
</dbReference>
<dbReference type="Proteomes" id="UP000577362">
    <property type="component" value="Unassembled WGS sequence"/>
</dbReference>
<gene>
    <name evidence="3" type="ORF">GGR16_004682</name>
</gene>
<dbReference type="EMBL" id="JACIEN010000008">
    <property type="protein sequence ID" value="MBB4019627.1"/>
    <property type="molecule type" value="Genomic_DNA"/>
</dbReference>
<feature type="region of interest" description="Disordered" evidence="1">
    <location>
        <begin position="145"/>
        <end position="241"/>
    </location>
</feature>
<evidence type="ECO:0000313" key="3">
    <source>
        <dbReference type="EMBL" id="MBB4019627.1"/>
    </source>
</evidence>
<protein>
    <recommendedName>
        <fullName evidence="2">PepSY domain-containing protein</fullName>
    </recommendedName>
</protein>
<evidence type="ECO:0000259" key="2">
    <source>
        <dbReference type="Pfam" id="PF13670"/>
    </source>
</evidence>
<evidence type="ECO:0000256" key="1">
    <source>
        <dbReference type="SAM" id="MobiDB-lite"/>
    </source>
</evidence>
<evidence type="ECO:0000313" key="4">
    <source>
        <dbReference type="Proteomes" id="UP000577362"/>
    </source>
</evidence>
<dbReference type="RefSeq" id="WP_019401085.1">
    <property type="nucleotide sequence ID" value="NZ_JACIEN010000008.1"/>
</dbReference>
<dbReference type="Pfam" id="PF13670">
    <property type="entry name" value="PepSY_2"/>
    <property type="match status" value="1"/>
</dbReference>
<organism evidence="3 4">
    <name type="scientific">Chelatococcus caeni</name>
    <dbReference type="NCBI Taxonomy" id="1348468"/>
    <lineage>
        <taxon>Bacteria</taxon>
        <taxon>Pseudomonadati</taxon>
        <taxon>Pseudomonadota</taxon>
        <taxon>Alphaproteobacteria</taxon>
        <taxon>Hyphomicrobiales</taxon>
        <taxon>Chelatococcaceae</taxon>
        <taxon>Chelatococcus</taxon>
    </lineage>
</organism>